<evidence type="ECO:0000256" key="2">
    <source>
        <dbReference type="ARBA" id="ARBA00023027"/>
    </source>
</evidence>
<dbReference type="EMBL" id="JAZDRO010000002">
    <property type="protein sequence ID" value="MEE2566483.1"/>
    <property type="molecule type" value="Genomic_DNA"/>
</dbReference>
<dbReference type="InterPro" id="IPR014026">
    <property type="entry name" value="UDP-Glc/GDP-Man_DH_dimer"/>
</dbReference>
<name>A0ABU7LY46_9PROT</name>
<proteinExistence type="inferred from homology"/>
<evidence type="ECO:0000256" key="1">
    <source>
        <dbReference type="ARBA" id="ARBA00023002"/>
    </source>
</evidence>
<evidence type="ECO:0000313" key="5">
    <source>
        <dbReference type="EMBL" id="MEE2566483.1"/>
    </source>
</evidence>
<comment type="caution">
    <text evidence="5">The sequence shown here is derived from an EMBL/GenBank/DDBJ whole genome shotgun (WGS) entry which is preliminary data.</text>
</comment>
<organism evidence="5 6">
    <name type="scientific">Hyphobacterium marinum</name>
    <dbReference type="NCBI Taxonomy" id="3116574"/>
    <lineage>
        <taxon>Bacteria</taxon>
        <taxon>Pseudomonadati</taxon>
        <taxon>Pseudomonadota</taxon>
        <taxon>Alphaproteobacteria</taxon>
        <taxon>Maricaulales</taxon>
        <taxon>Maricaulaceae</taxon>
        <taxon>Hyphobacterium</taxon>
    </lineage>
</organism>
<keyword evidence="1" id="KW-0560">Oxidoreductase</keyword>
<evidence type="ECO:0000256" key="3">
    <source>
        <dbReference type="PIRNR" id="PIRNR000124"/>
    </source>
</evidence>
<dbReference type="InterPro" id="IPR001732">
    <property type="entry name" value="UDP-Glc/GDP-Man_DH_N"/>
</dbReference>
<dbReference type="InterPro" id="IPR017476">
    <property type="entry name" value="UDP-Glc/GDP-Man"/>
</dbReference>
<dbReference type="Proteomes" id="UP001310692">
    <property type="component" value="Unassembled WGS sequence"/>
</dbReference>
<dbReference type="Pfam" id="PF00984">
    <property type="entry name" value="UDPG_MGDP_dh"/>
    <property type="match status" value="1"/>
</dbReference>
<dbReference type="PIRSF" id="PIRSF500136">
    <property type="entry name" value="UDP_ManNAc_DH"/>
    <property type="match status" value="1"/>
</dbReference>
<dbReference type="SMART" id="SM00984">
    <property type="entry name" value="UDPG_MGDP_dh_C"/>
    <property type="match status" value="1"/>
</dbReference>
<gene>
    <name evidence="5" type="ORF">V0U35_07290</name>
</gene>
<dbReference type="SUPFAM" id="SSF48179">
    <property type="entry name" value="6-phosphogluconate dehydrogenase C-terminal domain-like"/>
    <property type="match status" value="1"/>
</dbReference>
<evidence type="ECO:0000259" key="4">
    <source>
        <dbReference type="SMART" id="SM00984"/>
    </source>
</evidence>
<dbReference type="InterPro" id="IPR036220">
    <property type="entry name" value="UDP-Glc/GDP-Man_DH_C_sf"/>
</dbReference>
<reference evidence="5 6" key="1">
    <citation type="submission" date="2024-01" db="EMBL/GenBank/DDBJ databases">
        <title>Hyphobacterium bacterium isolated from marine sediment.</title>
        <authorList>
            <person name="Zhao S."/>
        </authorList>
    </citation>
    <scope>NUCLEOTIDE SEQUENCE [LARGE SCALE GENOMIC DNA]</scope>
    <source>
        <strain evidence="5 6">Y60-23</strain>
    </source>
</reference>
<keyword evidence="6" id="KW-1185">Reference proteome</keyword>
<dbReference type="SUPFAM" id="SSF52413">
    <property type="entry name" value="UDP-glucose/GDP-mannose dehydrogenase C-terminal domain"/>
    <property type="match status" value="1"/>
</dbReference>
<sequence length="446" mass="49068">MIKLADAFEKKAADRTLVVGVMGLGYVGLPLAQAYCRQGFHVIGFDVSEDKVEKLNAGKSYIKHISDNSVAVMRETGRFEATTDLDRLNEPDAILICVPTPLDKHRDPDLSYVVSSTEEIGKRLREGQIVILESTTYPGTSDEVMQPILEKLSGLKAGENFAIAYSPEREDPGNPKFETSTIPKVVGADTAAESRMAVAIYSAIVPQVVPVSDVRTAEAVKLTENIFRAVNIALVNELKTIYGAMDIDVWEVIRAADTKPFGFMAFYPGPGLGGHCIPIDPFYLSWKAREFGMTTRFIELSGEINANMPGMVVDAVAAELSNRLEKSIKGAKVLLVGLAYKKNVDDMRESPSLTLVEMLEARGAKVDFYDPYIPVVPYDRDHPEYAGRKSVDWTPDVLKGYDAALVATDHDNVDYHVLLESVPFVVDTRNACHMHASEYGEKIVKA</sequence>
<dbReference type="Gene3D" id="3.40.50.720">
    <property type="entry name" value="NAD(P)-binding Rossmann-like Domain"/>
    <property type="match status" value="2"/>
</dbReference>
<dbReference type="InterPro" id="IPR036291">
    <property type="entry name" value="NAD(P)-bd_dom_sf"/>
</dbReference>
<comment type="similarity">
    <text evidence="3">Belongs to the UDP-glucose/GDP-mannose dehydrogenase family.</text>
</comment>
<feature type="domain" description="UDP-glucose/GDP-mannose dehydrogenase C-terminal" evidence="4">
    <location>
        <begin position="334"/>
        <end position="434"/>
    </location>
</feature>
<accession>A0ABU7LY46</accession>
<evidence type="ECO:0000313" key="6">
    <source>
        <dbReference type="Proteomes" id="UP001310692"/>
    </source>
</evidence>
<dbReference type="PANTHER" id="PTHR43491">
    <property type="entry name" value="UDP-N-ACETYL-D-MANNOSAMINE DEHYDROGENASE"/>
    <property type="match status" value="1"/>
</dbReference>
<dbReference type="Pfam" id="PF03721">
    <property type="entry name" value="UDPG_MGDP_dh_N"/>
    <property type="match status" value="1"/>
</dbReference>
<dbReference type="InterPro" id="IPR014027">
    <property type="entry name" value="UDP-Glc/GDP-Man_DH_C"/>
</dbReference>
<dbReference type="InterPro" id="IPR008927">
    <property type="entry name" value="6-PGluconate_DH-like_C_sf"/>
</dbReference>
<dbReference type="RefSeq" id="WP_330196023.1">
    <property type="nucleotide sequence ID" value="NZ_JAZDRO010000002.1"/>
</dbReference>
<keyword evidence="2" id="KW-0520">NAD</keyword>
<dbReference type="SUPFAM" id="SSF51735">
    <property type="entry name" value="NAD(P)-binding Rossmann-fold domains"/>
    <property type="match status" value="1"/>
</dbReference>
<dbReference type="NCBIfam" id="TIGR03026">
    <property type="entry name" value="NDP-sugDHase"/>
    <property type="match status" value="1"/>
</dbReference>
<dbReference type="Pfam" id="PF03720">
    <property type="entry name" value="UDPG_MGDP_dh_C"/>
    <property type="match status" value="1"/>
</dbReference>
<dbReference type="PIRSF" id="PIRSF000124">
    <property type="entry name" value="UDPglc_GDPman_dh"/>
    <property type="match status" value="1"/>
</dbReference>
<dbReference type="InterPro" id="IPR028359">
    <property type="entry name" value="UDP_ManNAc/GlcNAc_DH"/>
</dbReference>
<protein>
    <submittedName>
        <fullName evidence="5">Nucleotide sugar dehydrogenase</fullName>
    </submittedName>
</protein>
<dbReference type="PANTHER" id="PTHR43491:SF1">
    <property type="entry name" value="UDP-N-ACETYL-D-MANNOSAMINE DEHYDROGENASE"/>
    <property type="match status" value="1"/>
</dbReference>